<dbReference type="Proteomes" id="UP001295444">
    <property type="component" value="Chromosome 08"/>
</dbReference>
<dbReference type="PANTHER" id="PTHR43544">
    <property type="entry name" value="SHORT-CHAIN DEHYDROGENASE/REDUCTASE"/>
    <property type="match status" value="1"/>
</dbReference>
<evidence type="ECO:0000313" key="3">
    <source>
        <dbReference type="Proteomes" id="UP001295444"/>
    </source>
</evidence>
<name>A0AAD1SUT6_PELCU</name>
<evidence type="ECO:0000313" key="2">
    <source>
        <dbReference type="EMBL" id="CAH2311615.1"/>
    </source>
</evidence>
<dbReference type="EMBL" id="OW240919">
    <property type="protein sequence ID" value="CAH2311615.1"/>
    <property type="molecule type" value="Genomic_DNA"/>
</dbReference>
<keyword evidence="3" id="KW-1185">Reference proteome</keyword>
<dbReference type="Gene3D" id="3.40.50.720">
    <property type="entry name" value="NAD(P)-binding Rossmann-like Domain"/>
    <property type="match status" value="1"/>
</dbReference>
<dbReference type="InterPro" id="IPR036291">
    <property type="entry name" value="NAD(P)-bd_dom_sf"/>
</dbReference>
<gene>
    <name evidence="2" type="ORF">PECUL_23A056477</name>
</gene>
<dbReference type="InterPro" id="IPR051468">
    <property type="entry name" value="Fungal_SecMetab_SDRs"/>
</dbReference>
<dbReference type="InterPro" id="IPR002347">
    <property type="entry name" value="SDR_fam"/>
</dbReference>
<dbReference type="PANTHER" id="PTHR43544:SF33">
    <property type="entry name" value="C-FACTOR"/>
    <property type="match status" value="1"/>
</dbReference>
<proteinExistence type="inferred from homology"/>
<sequence>MCKAMPQELRKLSGKHPSVVIIPLDTTNSANVNACVKEVEKHLSGQHLDLLINNAGVLHPQTLETQTAEDMLEVYNINVVGPMLVAQAFHPLLKRSGAESKEKSAIVHISALLGSLEDLPRLFSHFPVISYRCSKAALNMLSRCQAVGYKEDGIITIAIHPGWVQTDMGGNQGLHAMNSCIANQSRFNNAKAFSLRFGITAGSQEKF</sequence>
<reference evidence="2" key="1">
    <citation type="submission" date="2022-03" db="EMBL/GenBank/DDBJ databases">
        <authorList>
            <person name="Alioto T."/>
            <person name="Alioto T."/>
            <person name="Gomez Garrido J."/>
        </authorList>
    </citation>
    <scope>NUCLEOTIDE SEQUENCE</scope>
</reference>
<dbReference type="AlphaFoldDB" id="A0AAD1SUT6"/>
<dbReference type="GO" id="GO:0016491">
    <property type="term" value="F:oxidoreductase activity"/>
    <property type="evidence" value="ECO:0007669"/>
    <property type="project" value="TreeGrafter"/>
</dbReference>
<dbReference type="Pfam" id="PF00106">
    <property type="entry name" value="adh_short"/>
    <property type="match status" value="1"/>
</dbReference>
<dbReference type="GO" id="GO:0005737">
    <property type="term" value="C:cytoplasm"/>
    <property type="evidence" value="ECO:0007669"/>
    <property type="project" value="TreeGrafter"/>
</dbReference>
<evidence type="ECO:0000256" key="1">
    <source>
        <dbReference type="RuleBase" id="RU000363"/>
    </source>
</evidence>
<organism evidence="2 3">
    <name type="scientific">Pelobates cultripes</name>
    <name type="common">Western spadefoot toad</name>
    <dbReference type="NCBI Taxonomy" id="61616"/>
    <lineage>
        <taxon>Eukaryota</taxon>
        <taxon>Metazoa</taxon>
        <taxon>Chordata</taxon>
        <taxon>Craniata</taxon>
        <taxon>Vertebrata</taxon>
        <taxon>Euteleostomi</taxon>
        <taxon>Amphibia</taxon>
        <taxon>Batrachia</taxon>
        <taxon>Anura</taxon>
        <taxon>Pelobatoidea</taxon>
        <taxon>Pelobatidae</taxon>
        <taxon>Pelobates</taxon>
    </lineage>
</organism>
<dbReference type="PRINTS" id="PR00080">
    <property type="entry name" value="SDRFAMILY"/>
</dbReference>
<dbReference type="PRINTS" id="PR00081">
    <property type="entry name" value="GDHRDH"/>
</dbReference>
<accession>A0AAD1SUT6</accession>
<protein>
    <submittedName>
        <fullName evidence="2">Uncharacterized protein</fullName>
    </submittedName>
</protein>
<dbReference type="CDD" id="cd05325">
    <property type="entry name" value="carb_red_sniffer_like_SDR_c"/>
    <property type="match status" value="1"/>
</dbReference>
<dbReference type="SUPFAM" id="SSF51735">
    <property type="entry name" value="NAD(P)-binding Rossmann-fold domains"/>
    <property type="match status" value="1"/>
</dbReference>
<comment type="similarity">
    <text evidence="1">Belongs to the short-chain dehydrogenases/reductases (SDR) family.</text>
</comment>